<evidence type="ECO:0000313" key="3">
    <source>
        <dbReference type="Proteomes" id="UP000289411"/>
    </source>
</evidence>
<dbReference type="Pfam" id="PF00239">
    <property type="entry name" value="Resolvase"/>
    <property type="match status" value="1"/>
</dbReference>
<dbReference type="PROSITE" id="PS51736">
    <property type="entry name" value="RECOMBINASES_3"/>
    <property type="match status" value="1"/>
</dbReference>
<dbReference type="OrthoDB" id="9791494at2"/>
<dbReference type="InterPro" id="IPR006119">
    <property type="entry name" value="Resolv_N"/>
</dbReference>
<dbReference type="EMBL" id="QYBC01000040">
    <property type="protein sequence ID" value="RYB01434.1"/>
    <property type="molecule type" value="Genomic_DNA"/>
</dbReference>
<feature type="domain" description="Resolvase/invertase-type recombinase catalytic" evidence="1">
    <location>
        <begin position="43"/>
        <end position="196"/>
    </location>
</feature>
<dbReference type="InterPro" id="IPR050639">
    <property type="entry name" value="SSR_resolvase"/>
</dbReference>
<dbReference type="SUPFAM" id="SSF53041">
    <property type="entry name" value="Resolvase-like"/>
    <property type="match status" value="1"/>
</dbReference>
<dbReference type="InterPro" id="IPR036162">
    <property type="entry name" value="Resolvase-like_N_sf"/>
</dbReference>
<dbReference type="GO" id="GO:0003677">
    <property type="term" value="F:DNA binding"/>
    <property type="evidence" value="ECO:0007669"/>
    <property type="project" value="InterPro"/>
</dbReference>
<dbReference type="Gene3D" id="3.40.50.1390">
    <property type="entry name" value="Resolvase, N-terminal catalytic domain"/>
    <property type="match status" value="1"/>
</dbReference>
<dbReference type="Proteomes" id="UP000289411">
    <property type="component" value="Unassembled WGS sequence"/>
</dbReference>
<protein>
    <submittedName>
        <fullName evidence="2">Recombinase family protein</fullName>
    </submittedName>
</protein>
<dbReference type="GO" id="GO:0000150">
    <property type="term" value="F:DNA strand exchange activity"/>
    <property type="evidence" value="ECO:0007669"/>
    <property type="project" value="InterPro"/>
</dbReference>
<dbReference type="CDD" id="cd00338">
    <property type="entry name" value="Ser_Recombinase"/>
    <property type="match status" value="1"/>
</dbReference>
<proteinExistence type="predicted"/>
<dbReference type="PANTHER" id="PTHR30461">
    <property type="entry name" value="DNA-INVERTASE FROM LAMBDOID PROPHAGE"/>
    <property type="match status" value="1"/>
</dbReference>
<evidence type="ECO:0000313" key="2">
    <source>
        <dbReference type="EMBL" id="RYB01434.1"/>
    </source>
</evidence>
<sequence length="264" mass="28411">MGSRFISIHGGWWASRFLLRILFSKNRYGPRGQALESKAKQVQAIAYMRTSSAANVGEDKDSSKRQLAAIETYAKRAGIEIVGSYYDAAVKGGGDPIERRDGFAAMLKRIEGNGVRTIIVETANRFARDLMVQEVGFRMLQARGIGVIAADSPTAFLDDTPTANLIRQVLGAVSEFEKAMIVAKLRGARERKRKTGVKVEGRKSIGETRPEVVEAARKLARATPKGGKPSLRDVSAGLAAAGYLTGRGTPFAPTAVANMLARGA</sequence>
<accession>A0A4Q2R7G7</accession>
<keyword evidence="3" id="KW-1185">Reference proteome</keyword>
<dbReference type="PANTHER" id="PTHR30461:SF23">
    <property type="entry name" value="DNA RECOMBINASE-RELATED"/>
    <property type="match status" value="1"/>
</dbReference>
<comment type="caution">
    <text evidence="2">The sequence shown here is derived from an EMBL/GenBank/DDBJ whole genome shotgun (WGS) entry which is preliminary data.</text>
</comment>
<reference evidence="2 3" key="2">
    <citation type="submission" date="2019-02" db="EMBL/GenBank/DDBJ databases">
        <title>'Lichenibacterium ramalinii' gen. nov. sp. nov., 'Lichenibacterium minor' gen. nov. sp. nov.</title>
        <authorList>
            <person name="Pankratov T."/>
        </authorList>
    </citation>
    <scope>NUCLEOTIDE SEQUENCE [LARGE SCALE GENOMIC DNA]</scope>
    <source>
        <strain evidence="2 3">RmlP001</strain>
    </source>
</reference>
<name>A0A4Q2R7G7_9HYPH</name>
<evidence type="ECO:0000259" key="1">
    <source>
        <dbReference type="PROSITE" id="PS51736"/>
    </source>
</evidence>
<reference evidence="2 3" key="1">
    <citation type="submission" date="2018-09" db="EMBL/GenBank/DDBJ databases">
        <authorList>
            <person name="Grouzdev D.S."/>
            <person name="Krutkina M.S."/>
        </authorList>
    </citation>
    <scope>NUCLEOTIDE SEQUENCE [LARGE SCALE GENOMIC DNA]</scope>
    <source>
        <strain evidence="2 3">RmlP001</strain>
    </source>
</reference>
<organism evidence="2 3">
    <name type="scientific">Lichenibacterium ramalinae</name>
    <dbReference type="NCBI Taxonomy" id="2316527"/>
    <lineage>
        <taxon>Bacteria</taxon>
        <taxon>Pseudomonadati</taxon>
        <taxon>Pseudomonadota</taxon>
        <taxon>Alphaproteobacteria</taxon>
        <taxon>Hyphomicrobiales</taxon>
        <taxon>Lichenihabitantaceae</taxon>
        <taxon>Lichenibacterium</taxon>
    </lineage>
</organism>
<gene>
    <name evidence="2" type="ORF">D3272_26025</name>
</gene>
<dbReference type="AlphaFoldDB" id="A0A4Q2R7G7"/>
<dbReference type="SMART" id="SM00857">
    <property type="entry name" value="Resolvase"/>
    <property type="match status" value="1"/>
</dbReference>